<protein>
    <submittedName>
        <fullName evidence="1">Uncharacterized protein</fullName>
    </submittedName>
</protein>
<sequence length="83" mass="9553">MMSKKLFKKVVSQVQGEIYKEGTLQYLEDARQFLKYPHEDAGCECMNCKTIDKIDKAIRVINGVDFQENADLQIQQKGGTHEE</sequence>
<reference evidence="1" key="1">
    <citation type="journal article" date="2015" name="Nature">
        <title>Complex archaea that bridge the gap between prokaryotes and eukaryotes.</title>
        <authorList>
            <person name="Spang A."/>
            <person name="Saw J.H."/>
            <person name="Jorgensen S.L."/>
            <person name="Zaremba-Niedzwiedzka K."/>
            <person name="Martijn J."/>
            <person name="Lind A.E."/>
            <person name="van Eijk R."/>
            <person name="Schleper C."/>
            <person name="Guy L."/>
            <person name="Ettema T.J."/>
        </authorList>
    </citation>
    <scope>NUCLEOTIDE SEQUENCE</scope>
</reference>
<accession>A0A0F9C1N6</accession>
<organism evidence="1">
    <name type="scientific">marine sediment metagenome</name>
    <dbReference type="NCBI Taxonomy" id="412755"/>
    <lineage>
        <taxon>unclassified sequences</taxon>
        <taxon>metagenomes</taxon>
        <taxon>ecological metagenomes</taxon>
    </lineage>
</organism>
<dbReference type="AlphaFoldDB" id="A0A0F9C1N6"/>
<proteinExistence type="predicted"/>
<dbReference type="EMBL" id="LAZR01038213">
    <property type="protein sequence ID" value="KKL20147.1"/>
    <property type="molecule type" value="Genomic_DNA"/>
</dbReference>
<comment type="caution">
    <text evidence="1">The sequence shown here is derived from an EMBL/GenBank/DDBJ whole genome shotgun (WGS) entry which is preliminary data.</text>
</comment>
<gene>
    <name evidence="1" type="ORF">LCGC14_2458400</name>
</gene>
<name>A0A0F9C1N6_9ZZZZ</name>
<evidence type="ECO:0000313" key="1">
    <source>
        <dbReference type="EMBL" id="KKL20147.1"/>
    </source>
</evidence>